<feature type="region of interest" description="Disordered" evidence="1">
    <location>
        <begin position="51"/>
        <end position="88"/>
    </location>
</feature>
<comment type="caution">
    <text evidence="4">The sequence shown here is derived from an EMBL/GenBank/DDBJ whole genome shotgun (WGS) entry which is preliminary data.</text>
</comment>
<evidence type="ECO:0000256" key="2">
    <source>
        <dbReference type="SAM" id="SignalP"/>
    </source>
</evidence>
<evidence type="ECO:0000313" key="4">
    <source>
        <dbReference type="EMBL" id="MFC5440672.1"/>
    </source>
</evidence>
<dbReference type="InterPro" id="IPR025392">
    <property type="entry name" value="DUF4124"/>
</dbReference>
<dbReference type="Pfam" id="PF13511">
    <property type="entry name" value="DUF4124"/>
    <property type="match status" value="1"/>
</dbReference>
<keyword evidence="5" id="KW-1185">Reference proteome</keyword>
<feature type="domain" description="DUF4124" evidence="3">
    <location>
        <begin position="9"/>
        <end position="65"/>
    </location>
</feature>
<name>A0ABW0JWW3_9GAMM</name>
<evidence type="ECO:0000256" key="1">
    <source>
        <dbReference type="SAM" id="MobiDB-lite"/>
    </source>
</evidence>
<dbReference type="Proteomes" id="UP001596018">
    <property type="component" value="Unassembled WGS sequence"/>
</dbReference>
<sequence>MQRSLIAVALMLLTPLAVAQVYKWTDSQGTVHYSQTAPASGVDFKRIKTVESAAAPAQDPQAQTPAATTEAQPAPASSQPIADTPANRKTLCDSLQNNLKMLKGTGPVVMQQAGKSTALDDTQRKQQIAADEAQYQQYCQAN</sequence>
<feature type="chain" id="PRO_5045810331" evidence="2">
    <location>
        <begin position="20"/>
        <end position="142"/>
    </location>
</feature>
<protein>
    <submittedName>
        <fullName evidence="4">DUF4124 domain-containing protein</fullName>
    </submittedName>
</protein>
<accession>A0ABW0JWW3</accession>
<evidence type="ECO:0000259" key="3">
    <source>
        <dbReference type="Pfam" id="PF13511"/>
    </source>
</evidence>
<dbReference type="EMBL" id="JBHSMM010000002">
    <property type="protein sequence ID" value="MFC5440672.1"/>
    <property type="molecule type" value="Genomic_DNA"/>
</dbReference>
<feature type="signal peptide" evidence="2">
    <location>
        <begin position="1"/>
        <end position="19"/>
    </location>
</feature>
<keyword evidence="2" id="KW-0732">Signal</keyword>
<evidence type="ECO:0000313" key="5">
    <source>
        <dbReference type="Proteomes" id="UP001596018"/>
    </source>
</evidence>
<organism evidence="4 5">
    <name type="scientific">Rhodanobacter ginsenosidimutans</name>
    <dbReference type="NCBI Taxonomy" id="490571"/>
    <lineage>
        <taxon>Bacteria</taxon>
        <taxon>Pseudomonadati</taxon>
        <taxon>Pseudomonadota</taxon>
        <taxon>Gammaproteobacteria</taxon>
        <taxon>Lysobacterales</taxon>
        <taxon>Rhodanobacteraceae</taxon>
        <taxon>Rhodanobacter</taxon>
    </lineage>
</organism>
<gene>
    <name evidence="4" type="ORF">ACFPK0_11660</name>
</gene>
<proteinExistence type="predicted"/>
<feature type="compositionally biased region" description="Low complexity" evidence="1">
    <location>
        <begin position="53"/>
        <end position="80"/>
    </location>
</feature>
<dbReference type="RefSeq" id="WP_056077310.1">
    <property type="nucleotide sequence ID" value="NZ_JALBWS010000013.1"/>
</dbReference>
<reference evidence="5" key="1">
    <citation type="journal article" date="2019" name="Int. J. Syst. Evol. Microbiol.">
        <title>The Global Catalogue of Microorganisms (GCM) 10K type strain sequencing project: providing services to taxonomists for standard genome sequencing and annotation.</title>
        <authorList>
            <consortium name="The Broad Institute Genomics Platform"/>
            <consortium name="The Broad Institute Genome Sequencing Center for Infectious Disease"/>
            <person name="Wu L."/>
            <person name="Ma J."/>
        </authorList>
    </citation>
    <scope>NUCLEOTIDE SEQUENCE [LARGE SCALE GENOMIC DNA]</scope>
    <source>
        <strain evidence="5">KACC 12822</strain>
    </source>
</reference>